<accession>A0A1H9S325</accession>
<dbReference type="PROSITE" id="PS51257">
    <property type="entry name" value="PROKAR_LIPOPROTEIN"/>
    <property type="match status" value="1"/>
</dbReference>
<dbReference type="Gene3D" id="3.40.50.410">
    <property type="entry name" value="von Willebrand factor, type A domain"/>
    <property type="match status" value="1"/>
</dbReference>
<evidence type="ECO:0000256" key="1">
    <source>
        <dbReference type="SAM" id="MobiDB-lite"/>
    </source>
</evidence>
<name>A0A1H9S325_9BACI</name>
<dbReference type="InterPro" id="IPR036465">
    <property type="entry name" value="vWFA_dom_sf"/>
</dbReference>
<gene>
    <name evidence="3" type="ORF">SAMN04487944_11046</name>
</gene>
<evidence type="ECO:0000259" key="2">
    <source>
        <dbReference type="PROSITE" id="PS50234"/>
    </source>
</evidence>
<dbReference type="OrthoDB" id="9783818at2"/>
<keyword evidence="4" id="KW-1185">Reference proteome</keyword>
<protein>
    <submittedName>
        <fullName evidence="3">Ca-activated chloride channel family protein</fullName>
    </submittedName>
</protein>
<dbReference type="RefSeq" id="WP_089740939.1">
    <property type="nucleotide sequence ID" value="NZ_FOGL01000010.1"/>
</dbReference>
<reference evidence="3 4" key="1">
    <citation type="submission" date="2016-10" db="EMBL/GenBank/DDBJ databases">
        <authorList>
            <person name="de Groot N.N."/>
        </authorList>
    </citation>
    <scope>NUCLEOTIDE SEQUENCE [LARGE SCALE GENOMIC DNA]</scope>
    <source>
        <strain evidence="3 4">CGMCC 1.7727</strain>
    </source>
</reference>
<feature type="region of interest" description="Disordered" evidence="1">
    <location>
        <begin position="436"/>
        <end position="462"/>
    </location>
</feature>
<organism evidence="3 4">
    <name type="scientific">Gracilibacillus ureilyticus</name>
    <dbReference type="NCBI Taxonomy" id="531814"/>
    <lineage>
        <taxon>Bacteria</taxon>
        <taxon>Bacillati</taxon>
        <taxon>Bacillota</taxon>
        <taxon>Bacilli</taxon>
        <taxon>Bacillales</taxon>
        <taxon>Bacillaceae</taxon>
        <taxon>Gracilibacillus</taxon>
    </lineage>
</organism>
<feature type="domain" description="VWFA" evidence="2">
    <location>
        <begin position="157"/>
        <end position="360"/>
    </location>
</feature>
<dbReference type="SMART" id="SM00327">
    <property type="entry name" value="VWA"/>
    <property type="match status" value="1"/>
</dbReference>
<evidence type="ECO:0000313" key="4">
    <source>
        <dbReference type="Proteomes" id="UP000199687"/>
    </source>
</evidence>
<proteinExistence type="predicted"/>
<sequence>MFKKHAYIFSVLAIIFLIVGCSDKNDEEALEIDQEVTNNQTEISGAGEEEEELSSEIASTDHLQYSNLEERMQLNLEDAEFSGDKFNEDEVQSIIEQLPDDLMAEDYYYQILSLIGEDYRKYDEFFKNVDTSFETASVQPGNLSGDSESGKSNSKVNVLILFDASGSMSEMIDGKTKMDLAKEAVDSFVGSLPEVVNISLTVYGHKGTGSDSNKELSCKSIEEVYPLSTYKENEFQSVLDSFSSAGWTPLAGGMESIYQKLIKDPEDTENIVYIVSDGVETCNGDPVNAAKELNQSNTKAIVNIIGFDVDDEGQQQLKEVAKAGEGEYSTVRTEQELTKYFNSEKTKLINQWYGWEAENVNKYYASEADRINELYDMETEMINLTYDEEARIKNLTYNLDQSIDTDWAKVREMAEDTADELRGYVRSTADTFREEIRSKADQNRDNVRDKADKEREELRDNE</sequence>
<dbReference type="Pfam" id="PF00092">
    <property type="entry name" value="VWA"/>
    <property type="match status" value="1"/>
</dbReference>
<dbReference type="Proteomes" id="UP000199687">
    <property type="component" value="Unassembled WGS sequence"/>
</dbReference>
<dbReference type="EMBL" id="FOGL01000010">
    <property type="protein sequence ID" value="SER78733.1"/>
    <property type="molecule type" value="Genomic_DNA"/>
</dbReference>
<dbReference type="InterPro" id="IPR002035">
    <property type="entry name" value="VWF_A"/>
</dbReference>
<dbReference type="SUPFAM" id="SSF53300">
    <property type="entry name" value="vWA-like"/>
    <property type="match status" value="1"/>
</dbReference>
<evidence type="ECO:0000313" key="3">
    <source>
        <dbReference type="EMBL" id="SER78733.1"/>
    </source>
</evidence>
<dbReference type="PROSITE" id="PS50234">
    <property type="entry name" value="VWFA"/>
    <property type="match status" value="1"/>
</dbReference>
<dbReference type="STRING" id="531814.SAMN04487944_11046"/>
<dbReference type="AlphaFoldDB" id="A0A1H9S325"/>